<sequence length="258" mass="28088">MSAQDSVAHDIVFIDSLTLPATIGKDWWGRIRPQPLSVTLHLHLQPRYLDKAAAADDVSESIHYGHLSKSILGLVDGPDAQVFDGPRNLARAVVKVAFALTGAVAVQRAVVAIKSEKLIPLAEEFTMVISTSYTEEVIQGTENLRVTIKNLALSTIIGVNPPEREAKQRVIVTVIIHGKPGHGEFIDYASLVARIAEKMSASSYLTLEKFVMEVIRVTLFFSETVDIVTVTAEKPSALAFAQAAGVQMTRSRAAFRQV</sequence>
<evidence type="ECO:0000256" key="5">
    <source>
        <dbReference type="ARBA" id="ARBA00022909"/>
    </source>
</evidence>
<dbReference type="InterPro" id="IPR043133">
    <property type="entry name" value="GTP-CH-I_C/QueF"/>
</dbReference>
<accession>S8F0X9</accession>
<comment type="catalytic activity">
    <reaction evidence="1">
        <text>7,8-dihydroneopterin = 6-hydroxymethyl-7,8-dihydropterin + glycolaldehyde</text>
        <dbReference type="Rhea" id="RHEA:10540"/>
        <dbReference type="ChEBI" id="CHEBI:17001"/>
        <dbReference type="ChEBI" id="CHEBI:17071"/>
        <dbReference type="ChEBI" id="CHEBI:44841"/>
        <dbReference type="EC" id="4.1.2.25"/>
    </reaction>
</comment>
<dbReference type="EMBL" id="KE504206">
    <property type="protein sequence ID" value="EPS95485.1"/>
    <property type="molecule type" value="Genomic_DNA"/>
</dbReference>
<dbReference type="eggNOG" id="KOG2544">
    <property type="taxonomic scope" value="Eukaryota"/>
</dbReference>
<evidence type="ECO:0000313" key="9">
    <source>
        <dbReference type="EMBL" id="EPS95485.1"/>
    </source>
</evidence>
<protein>
    <recommendedName>
        <fullName evidence="4">dihydroneopterin aldolase</fullName>
        <ecNumber evidence="4">4.1.2.25</ecNumber>
    </recommendedName>
    <alternativeName>
        <fullName evidence="7">7,8-dihydroneopterin aldolase</fullName>
    </alternativeName>
</protein>
<proteinExistence type="inferred from homology"/>
<gene>
    <name evidence="9" type="ORF">FOMPIDRAFT_1132301</name>
</gene>
<dbReference type="Gene3D" id="3.30.1130.10">
    <property type="match status" value="2"/>
</dbReference>
<dbReference type="PANTHER" id="PTHR42844:SF1">
    <property type="entry name" value="DIHYDRONEOPTERIN ALDOLASE 1-RELATED"/>
    <property type="match status" value="1"/>
</dbReference>
<dbReference type="SUPFAM" id="SSF55620">
    <property type="entry name" value="Tetrahydrobiopterin biosynthesis enzymes-like"/>
    <property type="match status" value="2"/>
</dbReference>
<keyword evidence="10" id="KW-1185">Reference proteome</keyword>
<dbReference type="SMART" id="SM00905">
    <property type="entry name" value="FolB"/>
    <property type="match status" value="1"/>
</dbReference>
<reference evidence="9 10" key="1">
    <citation type="journal article" date="2012" name="Science">
        <title>The Paleozoic origin of enzymatic lignin decomposition reconstructed from 31 fungal genomes.</title>
        <authorList>
            <person name="Floudas D."/>
            <person name="Binder M."/>
            <person name="Riley R."/>
            <person name="Barry K."/>
            <person name="Blanchette R.A."/>
            <person name="Henrissat B."/>
            <person name="Martinez A.T."/>
            <person name="Otillar R."/>
            <person name="Spatafora J.W."/>
            <person name="Yadav J.S."/>
            <person name="Aerts A."/>
            <person name="Benoit I."/>
            <person name="Boyd A."/>
            <person name="Carlson A."/>
            <person name="Copeland A."/>
            <person name="Coutinho P.M."/>
            <person name="de Vries R.P."/>
            <person name="Ferreira P."/>
            <person name="Findley K."/>
            <person name="Foster B."/>
            <person name="Gaskell J."/>
            <person name="Glotzer D."/>
            <person name="Gorecki P."/>
            <person name="Heitman J."/>
            <person name="Hesse C."/>
            <person name="Hori C."/>
            <person name="Igarashi K."/>
            <person name="Jurgens J.A."/>
            <person name="Kallen N."/>
            <person name="Kersten P."/>
            <person name="Kohler A."/>
            <person name="Kuees U."/>
            <person name="Kumar T.K.A."/>
            <person name="Kuo A."/>
            <person name="LaButti K."/>
            <person name="Larrondo L.F."/>
            <person name="Lindquist E."/>
            <person name="Ling A."/>
            <person name="Lombard V."/>
            <person name="Lucas S."/>
            <person name="Lundell T."/>
            <person name="Martin R."/>
            <person name="McLaughlin D.J."/>
            <person name="Morgenstern I."/>
            <person name="Morin E."/>
            <person name="Murat C."/>
            <person name="Nagy L.G."/>
            <person name="Nolan M."/>
            <person name="Ohm R.A."/>
            <person name="Patyshakuliyeva A."/>
            <person name="Rokas A."/>
            <person name="Ruiz-Duenas F.J."/>
            <person name="Sabat G."/>
            <person name="Salamov A."/>
            <person name="Samejima M."/>
            <person name="Schmutz J."/>
            <person name="Slot J.C."/>
            <person name="St John F."/>
            <person name="Stenlid J."/>
            <person name="Sun H."/>
            <person name="Sun S."/>
            <person name="Syed K."/>
            <person name="Tsang A."/>
            <person name="Wiebenga A."/>
            <person name="Young D."/>
            <person name="Pisabarro A."/>
            <person name="Eastwood D.C."/>
            <person name="Martin F."/>
            <person name="Cullen D."/>
            <person name="Grigoriev I.V."/>
            <person name="Hibbett D.S."/>
        </authorList>
    </citation>
    <scope>NUCLEOTIDE SEQUENCE</scope>
    <source>
        <strain evidence="10">FP-58527</strain>
    </source>
</reference>
<evidence type="ECO:0000256" key="4">
    <source>
        <dbReference type="ARBA" id="ARBA00013043"/>
    </source>
</evidence>
<dbReference type="PANTHER" id="PTHR42844">
    <property type="entry name" value="DIHYDRONEOPTERIN ALDOLASE 1-RELATED"/>
    <property type="match status" value="1"/>
</dbReference>
<comment type="pathway">
    <text evidence="2">Cofactor biosynthesis; tetrahydrofolate biosynthesis; 2-amino-4-hydroxy-6-hydroxymethyl-7,8-dihydropteridine diphosphate from 7,8-dihydroneopterin triphosphate: step 3/4.</text>
</comment>
<evidence type="ECO:0000256" key="3">
    <source>
        <dbReference type="ARBA" id="ARBA00005708"/>
    </source>
</evidence>
<dbReference type="InParanoid" id="S8F0X9"/>
<dbReference type="InterPro" id="IPR006156">
    <property type="entry name" value="Dihydroneopterin_aldolase"/>
</dbReference>
<dbReference type="GO" id="GO:0005737">
    <property type="term" value="C:cytoplasm"/>
    <property type="evidence" value="ECO:0007669"/>
    <property type="project" value="TreeGrafter"/>
</dbReference>
<dbReference type="GO" id="GO:0004150">
    <property type="term" value="F:dihydroneopterin aldolase activity"/>
    <property type="evidence" value="ECO:0007669"/>
    <property type="project" value="UniProtKB-EC"/>
</dbReference>
<evidence type="ECO:0000256" key="2">
    <source>
        <dbReference type="ARBA" id="ARBA00005013"/>
    </source>
</evidence>
<organism evidence="9 10">
    <name type="scientific">Fomitopsis schrenkii</name>
    <name type="common">Brown rot fungus</name>
    <dbReference type="NCBI Taxonomy" id="2126942"/>
    <lineage>
        <taxon>Eukaryota</taxon>
        <taxon>Fungi</taxon>
        <taxon>Dikarya</taxon>
        <taxon>Basidiomycota</taxon>
        <taxon>Agaricomycotina</taxon>
        <taxon>Agaricomycetes</taxon>
        <taxon>Polyporales</taxon>
        <taxon>Fomitopsis</taxon>
    </lineage>
</organism>
<name>S8F0X9_FOMSC</name>
<keyword evidence="6" id="KW-0456">Lyase</keyword>
<comment type="similarity">
    <text evidence="3">Belongs to the DHNA family.</text>
</comment>
<dbReference type="InterPro" id="IPR006157">
    <property type="entry name" value="FolB_dom"/>
</dbReference>
<dbReference type="Proteomes" id="UP000015241">
    <property type="component" value="Unassembled WGS sequence"/>
</dbReference>
<evidence type="ECO:0000256" key="1">
    <source>
        <dbReference type="ARBA" id="ARBA00001353"/>
    </source>
</evidence>
<evidence type="ECO:0000256" key="6">
    <source>
        <dbReference type="ARBA" id="ARBA00023239"/>
    </source>
</evidence>
<evidence type="ECO:0000313" key="10">
    <source>
        <dbReference type="Proteomes" id="UP000015241"/>
    </source>
</evidence>
<feature type="domain" description="Dihydroneopterin aldolase/epimerase" evidence="8">
    <location>
        <begin position="146"/>
        <end position="250"/>
    </location>
</feature>
<evidence type="ECO:0000259" key="8">
    <source>
        <dbReference type="SMART" id="SM00905"/>
    </source>
</evidence>
<dbReference type="HOGENOM" id="CLU_062068_2_0_1"/>
<dbReference type="Pfam" id="PF02152">
    <property type="entry name" value="FolB"/>
    <property type="match status" value="2"/>
</dbReference>
<dbReference type="AlphaFoldDB" id="S8F0X9"/>
<dbReference type="GO" id="GO:0046656">
    <property type="term" value="P:folic acid biosynthetic process"/>
    <property type="evidence" value="ECO:0007669"/>
    <property type="project" value="UniProtKB-KW"/>
</dbReference>
<keyword evidence="5" id="KW-0289">Folate biosynthesis</keyword>
<dbReference type="EC" id="4.1.2.25" evidence="4"/>
<dbReference type="STRING" id="743788.S8F0X9"/>
<dbReference type="OrthoDB" id="5425486at2759"/>
<evidence type="ECO:0000256" key="7">
    <source>
        <dbReference type="ARBA" id="ARBA00032903"/>
    </source>
</evidence>